<feature type="region of interest" description="Disordered" evidence="1">
    <location>
        <begin position="129"/>
        <end position="162"/>
    </location>
</feature>
<organism evidence="2 3">
    <name type="scientific">Byssothecium circinans</name>
    <dbReference type="NCBI Taxonomy" id="147558"/>
    <lineage>
        <taxon>Eukaryota</taxon>
        <taxon>Fungi</taxon>
        <taxon>Dikarya</taxon>
        <taxon>Ascomycota</taxon>
        <taxon>Pezizomycotina</taxon>
        <taxon>Dothideomycetes</taxon>
        <taxon>Pleosporomycetidae</taxon>
        <taxon>Pleosporales</taxon>
        <taxon>Massarineae</taxon>
        <taxon>Massarinaceae</taxon>
        <taxon>Byssothecium</taxon>
    </lineage>
</organism>
<feature type="compositionally biased region" description="Polar residues" evidence="1">
    <location>
        <begin position="103"/>
        <end position="114"/>
    </location>
</feature>
<dbReference type="Proteomes" id="UP000800035">
    <property type="component" value="Unassembled WGS sequence"/>
</dbReference>
<dbReference type="AlphaFoldDB" id="A0A6A5UFZ7"/>
<dbReference type="EMBL" id="ML976977">
    <property type="protein sequence ID" value="KAF1963851.1"/>
    <property type="molecule type" value="Genomic_DNA"/>
</dbReference>
<protein>
    <submittedName>
        <fullName evidence="2">Uncharacterized protein</fullName>
    </submittedName>
</protein>
<name>A0A6A5UFZ7_9PLEO</name>
<accession>A0A6A5UFZ7</accession>
<evidence type="ECO:0000256" key="1">
    <source>
        <dbReference type="SAM" id="MobiDB-lite"/>
    </source>
</evidence>
<evidence type="ECO:0000313" key="3">
    <source>
        <dbReference type="Proteomes" id="UP000800035"/>
    </source>
</evidence>
<keyword evidence="3" id="KW-1185">Reference proteome</keyword>
<proteinExistence type="predicted"/>
<evidence type="ECO:0000313" key="2">
    <source>
        <dbReference type="EMBL" id="KAF1963851.1"/>
    </source>
</evidence>
<reference evidence="2" key="1">
    <citation type="journal article" date="2020" name="Stud. Mycol.">
        <title>101 Dothideomycetes genomes: a test case for predicting lifestyles and emergence of pathogens.</title>
        <authorList>
            <person name="Haridas S."/>
            <person name="Albert R."/>
            <person name="Binder M."/>
            <person name="Bloem J."/>
            <person name="Labutti K."/>
            <person name="Salamov A."/>
            <person name="Andreopoulos B."/>
            <person name="Baker S."/>
            <person name="Barry K."/>
            <person name="Bills G."/>
            <person name="Bluhm B."/>
            <person name="Cannon C."/>
            <person name="Castanera R."/>
            <person name="Culley D."/>
            <person name="Daum C."/>
            <person name="Ezra D."/>
            <person name="Gonzalez J."/>
            <person name="Henrissat B."/>
            <person name="Kuo A."/>
            <person name="Liang C."/>
            <person name="Lipzen A."/>
            <person name="Lutzoni F."/>
            <person name="Magnuson J."/>
            <person name="Mondo S."/>
            <person name="Nolan M."/>
            <person name="Ohm R."/>
            <person name="Pangilinan J."/>
            <person name="Park H.-J."/>
            <person name="Ramirez L."/>
            <person name="Alfaro M."/>
            <person name="Sun H."/>
            <person name="Tritt A."/>
            <person name="Yoshinaga Y."/>
            <person name="Zwiers L.-H."/>
            <person name="Turgeon B."/>
            <person name="Goodwin S."/>
            <person name="Spatafora J."/>
            <person name="Crous P."/>
            <person name="Grigoriev I."/>
        </authorList>
    </citation>
    <scope>NUCLEOTIDE SEQUENCE</scope>
    <source>
        <strain evidence="2">CBS 675.92</strain>
    </source>
</reference>
<feature type="region of interest" description="Disordered" evidence="1">
    <location>
        <begin position="102"/>
        <end position="121"/>
    </location>
</feature>
<sequence>MGASTGARLLWFTFDMLERGGWMLPIVTPCVIAYHIISTIAPPHNTSVNNHSAMDGTTAAECTALCVRVPRGTYKMEDVLKPHGLSWKKPLSSTACREASGWNYRQGSTTKQGQRSGGSEGISSALARLQGGTGLQQGGQGEQDEQDERPAADTGGPFPSMFFCRLQTAPGK</sequence>
<feature type="compositionally biased region" description="Gly residues" evidence="1">
    <location>
        <begin position="131"/>
        <end position="141"/>
    </location>
</feature>
<gene>
    <name evidence="2" type="ORF">CC80DRAFT_588164</name>
</gene>